<proteinExistence type="predicted"/>
<dbReference type="Proteomes" id="UP000824265">
    <property type="component" value="Unassembled WGS sequence"/>
</dbReference>
<reference evidence="1" key="2">
    <citation type="submission" date="2021-04" db="EMBL/GenBank/DDBJ databases">
        <authorList>
            <person name="Gilroy R."/>
        </authorList>
    </citation>
    <scope>NUCLEOTIDE SEQUENCE</scope>
    <source>
        <strain evidence="1">CHK195-6426</strain>
    </source>
</reference>
<dbReference type="EMBL" id="DXGH01000035">
    <property type="protein sequence ID" value="HIW81123.1"/>
    <property type="molecule type" value="Genomic_DNA"/>
</dbReference>
<protein>
    <submittedName>
        <fullName evidence="1">Uncharacterized protein</fullName>
    </submittedName>
</protein>
<sequence length="333" mass="38135">MKYRKLDILALCDREEEYIQSFAEYVKRYKNLPWELHVYTDLEELMRGEENNFISVLIMAESVFGPEWKGLKAGCTVILNESGVIRYPDLKNVDKYQCAENVVKELVEAYAEVAENPLPGLAQGGSAKLVGIYSPVRRCLQTSFALTLSQMLARDSPTLYLNFEHYAGIGGILPDMQVKDLGDLLYFLNGEGDKFSLRMETLIQKKGSLDYIPPMKAGQNLLTVTPQEWRRLLSKIEAMGKYEYIILDLSESIQGLFEIMSRCYKIFTLTQSDKAAEGKLLQYEQLLALYQAEEILQKTSRLCPPRFGRLPEEPEQYTKGELAEYVKEILKEL</sequence>
<dbReference type="InterPro" id="IPR027417">
    <property type="entry name" value="P-loop_NTPase"/>
</dbReference>
<comment type="caution">
    <text evidence="1">The sequence shown here is derived from an EMBL/GenBank/DDBJ whole genome shotgun (WGS) entry which is preliminary data.</text>
</comment>
<dbReference type="AlphaFoldDB" id="A0A9D1R419"/>
<evidence type="ECO:0000313" key="2">
    <source>
        <dbReference type="Proteomes" id="UP000824265"/>
    </source>
</evidence>
<reference evidence="1" key="1">
    <citation type="journal article" date="2021" name="PeerJ">
        <title>Extensive microbial diversity within the chicken gut microbiome revealed by metagenomics and culture.</title>
        <authorList>
            <person name="Gilroy R."/>
            <person name="Ravi A."/>
            <person name="Getino M."/>
            <person name="Pursley I."/>
            <person name="Horton D.L."/>
            <person name="Alikhan N.F."/>
            <person name="Baker D."/>
            <person name="Gharbi K."/>
            <person name="Hall N."/>
            <person name="Watson M."/>
            <person name="Adriaenssens E.M."/>
            <person name="Foster-Nyarko E."/>
            <person name="Jarju S."/>
            <person name="Secka A."/>
            <person name="Antonio M."/>
            <person name="Oren A."/>
            <person name="Chaudhuri R.R."/>
            <person name="La Ragione R."/>
            <person name="Hildebrand F."/>
            <person name="Pallen M.J."/>
        </authorList>
    </citation>
    <scope>NUCLEOTIDE SEQUENCE</scope>
    <source>
        <strain evidence="1">CHK195-6426</strain>
    </source>
</reference>
<organism evidence="1 2">
    <name type="scientific">Candidatus Acetatifactor stercoripullorum</name>
    <dbReference type="NCBI Taxonomy" id="2838414"/>
    <lineage>
        <taxon>Bacteria</taxon>
        <taxon>Bacillati</taxon>
        <taxon>Bacillota</taxon>
        <taxon>Clostridia</taxon>
        <taxon>Lachnospirales</taxon>
        <taxon>Lachnospiraceae</taxon>
        <taxon>Acetatifactor</taxon>
    </lineage>
</organism>
<gene>
    <name evidence="1" type="ORF">H9742_06260</name>
</gene>
<name>A0A9D1R419_9FIRM</name>
<dbReference type="Gene3D" id="3.40.50.300">
    <property type="entry name" value="P-loop containing nucleotide triphosphate hydrolases"/>
    <property type="match status" value="1"/>
</dbReference>
<accession>A0A9D1R419</accession>
<evidence type="ECO:0000313" key="1">
    <source>
        <dbReference type="EMBL" id="HIW81123.1"/>
    </source>
</evidence>
<dbReference type="Gene3D" id="3.40.50.10850">
    <property type="entry name" value="Ntrc-like two-domain protein"/>
    <property type="match status" value="1"/>
</dbReference>